<evidence type="ECO:0000259" key="1">
    <source>
        <dbReference type="PROSITE" id="PS50995"/>
    </source>
</evidence>
<proteinExistence type="predicted"/>
<dbReference type="EMBL" id="VSSB01000001">
    <property type="protein sequence ID" value="TYL52854.1"/>
    <property type="molecule type" value="Genomic_DNA"/>
</dbReference>
<comment type="caution">
    <text evidence="2">The sequence shown here is derived from an EMBL/GenBank/DDBJ whole genome shotgun (WGS) entry which is preliminary data.</text>
</comment>
<keyword evidence="3" id="KW-1185">Reference proteome</keyword>
<dbReference type="SUPFAM" id="SSF46785">
    <property type="entry name" value="Winged helix' DNA-binding domain"/>
    <property type="match status" value="1"/>
</dbReference>
<evidence type="ECO:0000313" key="3">
    <source>
        <dbReference type="Proteomes" id="UP000325243"/>
    </source>
</evidence>
<dbReference type="PANTHER" id="PTHR33164:SF106">
    <property type="entry name" value="TRANSCRIPTIONAL REGULATORY PROTEIN"/>
    <property type="match status" value="1"/>
</dbReference>
<protein>
    <submittedName>
        <fullName evidence="2">MarR family transcriptional regulator</fullName>
    </submittedName>
</protein>
<dbReference type="GO" id="GO:0003700">
    <property type="term" value="F:DNA-binding transcription factor activity"/>
    <property type="evidence" value="ECO:0007669"/>
    <property type="project" value="InterPro"/>
</dbReference>
<reference evidence="2 3" key="1">
    <citation type="submission" date="2019-08" db="EMBL/GenBank/DDBJ databases">
        <authorList>
            <person name="Hu J."/>
        </authorList>
    </citation>
    <scope>NUCLEOTIDE SEQUENCE [LARGE SCALE GENOMIC DNA]</scope>
    <source>
        <strain evidence="2 3">NEAU-184</strain>
    </source>
</reference>
<dbReference type="InterPro" id="IPR039422">
    <property type="entry name" value="MarR/SlyA-like"/>
</dbReference>
<accession>A0A5S4V0Z4</accession>
<dbReference type="GO" id="GO:0006950">
    <property type="term" value="P:response to stress"/>
    <property type="evidence" value="ECO:0007669"/>
    <property type="project" value="TreeGrafter"/>
</dbReference>
<sequence>MATDDLERLSAGYRRYLAAIVMFHLAAADEVGIGATDYQALNVLDVDGPMTSGELAQRLALSTGATTRLIDRLEASDVARRVPDPADRRRVMVEATGRMPDGMAEVLAGVREPVSKAFTGLDEHQLEGLATYLATATDAYRAAARDLRARS</sequence>
<dbReference type="InterPro" id="IPR036390">
    <property type="entry name" value="WH_DNA-bd_sf"/>
</dbReference>
<dbReference type="PROSITE" id="PS50995">
    <property type="entry name" value="HTH_MARR_2"/>
    <property type="match status" value="1"/>
</dbReference>
<dbReference type="Gene3D" id="1.10.10.10">
    <property type="entry name" value="Winged helix-like DNA-binding domain superfamily/Winged helix DNA-binding domain"/>
    <property type="match status" value="1"/>
</dbReference>
<dbReference type="PANTHER" id="PTHR33164">
    <property type="entry name" value="TRANSCRIPTIONAL REGULATOR, MARR FAMILY"/>
    <property type="match status" value="1"/>
</dbReference>
<dbReference type="Proteomes" id="UP000325243">
    <property type="component" value="Unassembled WGS sequence"/>
</dbReference>
<dbReference type="RefSeq" id="WP_148732317.1">
    <property type="nucleotide sequence ID" value="NZ_VSSB01000001.1"/>
</dbReference>
<dbReference type="InterPro" id="IPR000835">
    <property type="entry name" value="HTH_MarR-typ"/>
</dbReference>
<dbReference type="AlphaFoldDB" id="A0A5S4V0Z4"/>
<feature type="domain" description="HTH marR-type" evidence="1">
    <location>
        <begin position="1"/>
        <end position="138"/>
    </location>
</feature>
<dbReference type="Pfam" id="PF12802">
    <property type="entry name" value="MarR_2"/>
    <property type="match status" value="1"/>
</dbReference>
<evidence type="ECO:0000313" key="2">
    <source>
        <dbReference type="EMBL" id="TYL52854.1"/>
    </source>
</evidence>
<dbReference type="InterPro" id="IPR036388">
    <property type="entry name" value="WH-like_DNA-bd_sf"/>
</dbReference>
<organism evidence="2 3">
    <name type="scientific">Agromyces mariniharenae</name>
    <dbReference type="NCBI Taxonomy" id="2604423"/>
    <lineage>
        <taxon>Bacteria</taxon>
        <taxon>Bacillati</taxon>
        <taxon>Actinomycetota</taxon>
        <taxon>Actinomycetes</taxon>
        <taxon>Micrococcales</taxon>
        <taxon>Microbacteriaceae</taxon>
        <taxon>Agromyces</taxon>
    </lineage>
</organism>
<gene>
    <name evidence="2" type="ORF">FYC51_03720</name>
</gene>
<name>A0A5S4V0Z4_9MICO</name>
<dbReference type="SMART" id="SM00347">
    <property type="entry name" value="HTH_MARR"/>
    <property type="match status" value="1"/>
</dbReference>